<dbReference type="AlphaFoldDB" id="A0A956NG97"/>
<evidence type="ECO:0000259" key="1">
    <source>
        <dbReference type="PROSITE" id="PS51841"/>
    </source>
</evidence>
<protein>
    <submittedName>
        <fullName evidence="2">CotH kinase family protein</fullName>
    </submittedName>
</protein>
<gene>
    <name evidence="2" type="ORF">KDA27_23865</name>
</gene>
<evidence type="ECO:0000313" key="3">
    <source>
        <dbReference type="Proteomes" id="UP000739538"/>
    </source>
</evidence>
<dbReference type="NCBIfam" id="TIGR04183">
    <property type="entry name" value="Por_Secre_tail"/>
    <property type="match status" value="1"/>
</dbReference>
<proteinExistence type="predicted"/>
<keyword evidence="2" id="KW-0418">Kinase</keyword>
<name>A0A956NG97_UNCEI</name>
<sequence>MKQLSSALTRVSMRSELSRLTTRFELSKLSALSRCFPLSAAFFAFVFMLLTASSPQVGFAAPGDALFSGAQVYTIEIDFPQTAWWDSLTTYYDDGLEQYMAATVTFDGTVFDSVGVRLKGNSSYTHPNDKKPFRIKLDEFIGGQEIDGVDGLHLNNCFEDPTFLREKLYLDYARDAGIPGPRANFAELYLNGELWGFYSLVEHVDKTLLTSRFGNNGGNLYKAVDGFFGGPISDFKWYGSDPAAYYARYELKTDDSLDPWTDLVAVIDSLNNSADVATALPPVVDMSSVYRVFASDIILSSLDSYVGSGRNFYVYFDEVTGKMEWILWDTGMSYGSYWGAAQNYETLNLTYVSSTSNRPLASKIFADPVLSDEYLHELCRLFTLHFSSDLLNPKIDTLADLVRPYVYADPRKMYTDQDFEDNLDFDLTLGGHRKPGLKSFIAAREADIESQLTTLGISCPVTIDPGAVVINEFAADNTEILDPAGEAEDWIELFNNTDEVTYLDGAYLTDDYLDPTKWQFPAGTTIDPHGYLIVWADDDAGQEGLHAAFKLGAGGEAIMFSDPQGAVVDSVTFGAQTTNLTMARIPNGTGPFVQGLPTFNAQNGVGTGDVVINEFAADNDQILDPAGEAEDWIEMYNNTGTDVDLSGMFLSDDPGDPMKWAFPDSTVIPALSYLIVWADDDVGQEGLHASFKLSAGGEDVVFSDTGGNVLDAVTFGEQTTNLTMARIPNGTGDFFQGRPTFASRNGNPLAVGEVVINEFMADNTMIFDPAGEADDWIELFNPTSESIALGGNYLSDDPLDPAKWEFPGDATIDAGGYLIIWADDDATQEGLHASFKLSAGGEDVVFSNPDFSVVDSTSFGAQTTDHSMARIPNGTGPFVDTAAPTPGAENSDASDVGDAPVVLRTSIGPITPNPFRSGTVIGFSLAQQTSVRLQVFDLQGRLLRTLLDEQMPGGVHHLEFVPDNLASGVYLCRLQAGNEVHTERLLTIR</sequence>
<dbReference type="PANTHER" id="PTHR40050">
    <property type="entry name" value="INNER SPORE COAT PROTEIN H"/>
    <property type="match status" value="1"/>
</dbReference>
<dbReference type="InterPro" id="IPR001322">
    <property type="entry name" value="Lamin_tail_dom"/>
</dbReference>
<feature type="domain" description="LTD" evidence="1">
    <location>
        <begin position="446"/>
        <end position="575"/>
    </location>
</feature>
<feature type="domain" description="LTD" evidence="1">
    <location>
        <begin position="742"/>
        <end position="861"/>
    </location>
</feature>
<dbReference type="InterPro" id="IPR026444">
    <property type="entry name" value="Secre_tail"/>
</dbReference>
<dbReference type="PROSITE" id="PS51841">
    <property type="entry name" value="LTD"/>
    <property type="match status" value="3"/>
</dbReference>
<dbReference type="Proteomes" id="UP000739538">
    <property type="component" value="Unassembled WGS sequence"/>
</dbReference>
<dbReference type="Gene3D" id="2.60.40.1260">
    <property type="entry name" value="Lamin Tail domain"/>
    <property type="match status" value="3"/>
</dbReference>
<evidence type="ECO:0000313" key="2">
    <source>
        <dbReference type="EMBL" id="MCA9758852.1"/>
    </source>
</evidence>
<accession>A0A956NG97</accession>
<dbReference type="EMBL" id="JAGQHS010000221">
    <property type="protein sequence ID" value="MCA9758852.1"/>
    <property type="molecule type" value="Genomic_DNA"/>
</dbReference>
<dbReference type="SUPFAM" id="SSF74853">
    <property type="entry name" value="Lamin A/C globular tail domain"/>
    <property type="match status" value="3"/>
</dbReference>
<reference evidence="2" key="1">
    <citation type="submission" date="2020-04" db="EMBL/GenBank/DDBJ databases">
        <authorList>
            <person name="Zhang T."/>
        </authorList>
    </citation>
    <scope>NUCLEOTIDE SEQUENCE</scope>
    <source>
        <strain evidence="2">HKST-UBA02</strain>
    </source>
</reference>
<dbReference type="InterPro" id="IPR014867">
    <property type="entry name" value="Spore_coat_CotH_CotH2/3/7"/>
</dbReference>
<organism evidence="2 3">
    <name type="scientific">Eiseniibacteriota bacterium</name>
    <dbReference type="NCBI Taxonomy" id="2212470"/>
    <lineage>
        <taxon>Bacteria</taxon>
        <taxon>Candidatus Eiseniibacteriota</taxon>
    </lineage>
</organism>
<dbReference type="Pfam" id="PF08757">
    <property type="entry name" value="CotH"/>
    <property type="match status" value="1"/>
</dbReference>
<dbReference type="Pfam" id="PF00932">
    <property type="entry name" value="LTD"/>
    <property type="match status" value="3"/>
</dbReference>
<dbReference type="GO" id="GO:0016301">
    <property type="term" value="F:kinase activity"/>
    <property type="evidence" value="ECO:0007669"/>
    <property type="project" value="UniProtKB-KW"/>
</dbReference>
<dbReference type="InterPro" id="IPR036415">
    <property type="entry name" value="Lamin_tail_dom_sf"/>
</dbReference>
<keyword evidence="2" id="KW-0808">Transferase</keyword>
<reference evidence="2" key="2">
    <citation type="journal article" date="2021" name="Microbiome">
        <title>Successional dynamics and alternative stable states in a saline activated sludge microbial community over 9 years.</title>
        <authorList>
            <person name="Wang Y."/>
            <person name="Ye J."/>
            <person name="Ju F."/>
            <person name="Liu L."/>
            <person name="Boyd J.A."/>
            <person name="Deng Y."/>
            <person name="Parks D.H."/>
            <person name="Jiang X."/>
            <person name="Yin X."/>
            <person name="Woodcroft B.J."/>
            <person name="Tyson G.W."/>
            <person name="Hugenholtz P."/>
            <person name="Polz M.F."/>
            <person name="Zhang T."/>
        </authorList>
    </citation>
    <scope>NUCLEOTIDE SEQUENCE</scope>
    <source>
        <strain evidence="2">HKST-UBA02</strain>
    </source>
</reference>
<dbReference type="PANTHER" id="PTHR40050:SF1">
    <property type="entry name" value="INNER SPORE COAT PROTEIN H"/>
    <property type="match status" value="1"/>
</dbReference>
<comment type="caution">
    <text evidence="2">The sequence shown here is derived from an EMBL/GenBank/DDBJ whole genome shotgun (WGS) entry which is preliminary data.</text>
</comment>
<feature type="domain" description="LTD" evidence="1">
    <location>
        <begin position="598"/>
        <end position="717"/>
    </location>
</feature>